<dbReference type="SUPFAM" id="SSF52540">
    <property type="entry name" value="P-loop containing nucleoside triphosphate hydrolases"/>
    <property type="match status" value="1"/>
</dbReference>
<reference evidence="6 7" key="1">
    <citation type="journal article" date="2023" name="Plants (Basel)">
        <title>Bridging the Gap: Combining Genomics and Transcriptomics Approaches to Understand Stylosanthes scabra, an Orphan Legume from the Brazilian Caatinga.</title>
        <authorList>
            <person name="Ferreira-Neto J.R.C."/>
            <person name="da Silva M.D."/>
            <person name="Binneck E."/>
            <person name="de Melo N.F."/>
            <person name="da Silva R.H."/>
            <person name="de Melo A.L.T.M."/>
            <person name="Pandolfi V."/>
            <person name="Bustamante F.O."/>
            <person name="Brasileiro-Vidal A.C."/>
            <person name="Benko-Iseppon A.M."/>
        </authorList>
    </citation>
    <scope>NUCLEOTIDE SEQUENCE [LARGE SCALE GENOMIC DNA]</scope>
    <source>
        <tissue evidence="6">Leaves</tissue>
    </source>
</reference>
<dbReference type="InterPro" id="IPR036390">
    <property type="entry name" value="WH_DNA-bd_sf"/>
</dbReference>
<dbReference type="Pfam" id="PF00931">
    <property type="entry name" value="NB-ARC"/>
    <property type="match status" value="1"/>
</dbReference>
<dbReference type="InterPro" id="IPR027417">
    <property type="entry name" value="P-loop_NTPase"/>
</dbReference>
<dbReference type="Gene3D" id="1.10.8.430">
    <property type="entry name" value="Helical domain of apoptotic protease-activating factors"/>
    <property type="match status" value="1"/>
</dbReference>
<dbReference type="Pfam" id="PF23282">
    <property type="entry name" value="WHD_ROQ1"/>
    <property type="match status" value="1"/>
</dbReference>
<protein>
    <recommendedName>
        <fullName evidence="5">TIR domain-containing protein</fullName>
    </recommendedName>
</protein>
<dbReference type="Gene3D" id="3.40.50.10140">
    <property type="entry name" value="Toll/interleukin-1 receptor homology (TIR) domain"/>
    <property type="match status" value="1"/>
</dbReference>
<organism evidence="6 7">
    <name type="scientific">Stylosanthes scabra</name>
    <dbReference type="NCBI Taxonomy" id="79078"/>
    <lineage>
        <taxon>Eukaryota</taxon>
        <taxon>Viridiplantae</taxon>
        <taxon>Streptophyta</taxon>
        <taxon>Embryophyta</taxon>
        <taxon>Tracheophyta</taxon>
        <taxon>Spermatophyta</taxon>
        <taxon>Magnoliopsida</taxon>
        <taxon>eudicotyledons</taxon>
        <taxon>Gunneridae</taxon>
        <taxon>Pentapetalae</taxon>
        <taxon>rosids</taxon>
        <taxon>fabids</taxon>
        <taxon>Fabales</taxon>
        <taxon>Fabaceae</taxon>
        <taxon>Papilionoideae</taxon>
        <taxon>50 kb inversion clade</taxon>
        <taxon>dalbergioids sensu lato</taxon>
        <taxon>Dalbergieae</taxon>
        <taxon>Pterocarpus clade</taxon>
        <taxon>Stylosanthes</taxon>
    </lineage>
</organism>
<comment type="caution">
    <text evidence="6">The sequence shown here is derived from an EMBL/GenBank/DDBJ whole genome shotgun (WGS) entry which is preliminary data.</text>
</comment>
<dbReference type="Proteomes" id="UP001341840">
    <property type="component" value="Unassembled WGS sequence"/>
</dbReference>
<keyword evidence="3" id="KW-0611">Plant defense</keyword>
<dbReference type="SUPFAM" id="SSF52058">
    <property type="entry name" value="L domain-like"/>
    <property type="match status" value="1"/>
</dbReference>
<proteinExistence type="predicted"/>
<dbReference type="PRINTS" id="PR00364">
    <property type="entry name" value="DISEASERSIST"/>
</dbReference>
<dbReference type="Pfam" id="PF01582">
    <property type="entry name" value="TIR"/>
    <property type="match status" value="1"/>
</dbReference>
<name>A0ABU6RDQ1_9FABA</name>
<evidence type="ECO:0000256" key="4">
    <source>
        <dbReference type="SAM" id="Coils"/>
    </source>
</evidence>
<dbReference type="Gene3D" id="3.80.10.10">
    <property type="entry name" value="Ribonuclease Inhibitor"/>
    <property type="match status" value="2"/>
</dbReference>
<gene>
    <name evidence="6" type="ORF">PIB30_035421</name>
</gene>
<dbReference type="InterPro" id="IPR032675">
    <property type="entry name" value="LRR_dom_sf"/>
</dbReference>
<dbReference type="SMART" id="SM00382">
    <property type="entry name" value="AAA"/>
    <property type="match status" value="1"/>
</dbReference>
<evidence type="ECO:0000256" key="2">
    <source>
        <dbReference type="ARBA" id="ARBA00022737"/>
    </source>
</evidence>
<dbReference type="InterPro" id="IPR044974">
    <property type="entry name" value="Disease_R_plants"/>
</dbReference>
<evidence type="ECO:0000313" key="7">
    <source>
        <dbReference type="Proteomes" id="UP001341840"/>
    </source>
</evidence>
<dbReference type="SMART" id="SM00255">
    <property type="entry name" value="TIR"/>
    <property type="match status" value="1"/>
</dbReference>
<dbReference type="PROSITE" id="PS50104">
    <property type="entry name" value="TIR"/>
    <property type="match status" value="1"/>
</dbReference>
<keyword evidence="4" id="KW-0175">Coiled coil</keyword>
<dbReference type="InterPro" id="IPR042197">
    <property type="entry name" value="Apaf_helical"/>
</dbReference>
<evidence type="ECO:0000256" key="3">
    <source>
        <dbReference type="ARBA" id="ARBA00022821"/>
    </source>
</evidence>
<dbReference type="PANTHER" id="PTHR11017:SF512">
    <property type="entry name" value="ADP-RIBOSYL CYCLASE_CYCLIC ADP-RIBOSE HYDROLASE"/>
    <property type="match status" value="1"/>
</dbReference>
<evidence type="ECO:0000259" key="5">
    <source>
        <dbReference type="PROSITE" id="PS50104"/>
    </source>
</evidence>
<evidence type="ECO:0000313" key="6">
    <source>
        <dbReference type="EMBL" id="MED6121984.1"/>
    </source>
</evidence>
<keyword evidence="1" id="KW-0433">Leucine-rich repeat</keyword>
<dbReference type="SUPFAM" id="SSF52200">
    <property type="entry name" value="Toll/Interleukin receptor TIR domain"/>
    <property type="match status" value="1"/>
</dbReference>
<dbReference type="EMBL" id="JASCZI010030377">
    <property type="protein sequence ID" value="MED6121984.1"/>
    <property type="molecule type" value="Genomic_DNA"/>
</dbReference>
<dbReference type="PANTHER" id="PTHR11017">
    <property type="entry name" value="LEUCINE-RICH REPEAT-CONTAINING PROTEIN"/>
    <property type="match status" value="1"/>
</dbReference>
<accession>A0ABU6RDQ1</accession>
<dbReference type="InterPro" id="IPR000157">
    <property type="entry name" value="TIR_dom"/>
</dbReference>
<sequence length="1408" mass="160116">MALLGAPSSSSSSRATATHRYDVFINFRGEDTRYNFISHLHSALCRKGIDTFVDYGIQKGDEIWNGLVEAIRESKLFLVIFSQNYASSKWCLKELVEIMECRNKNENNVIVIPVFYKIDPKTVRYQTGSYSTAFDKHGKRSSDSKHVQQWRNALFEASTLSGFHCDDRREEAKLIEEIVETILPKVRKNCYRDEHKSPFICNSNYASVKSSLRLKLEKVHVIGIWGMAGIGKTTIATALFNECSSEYEGRCFLTFSEGQGVNHVCARILSELLNEDLRVDNIRVIHSRIIRKLKHMKVFIVLDDVTNSQQILTKLIQMFHDWLSVGSRIILATRDRNVLTSGGVEEIHEVKEMDFEDSLELFSYYAFNDSQPKEGYYQLSTRVVADYAQGVPLALTILGSFLKTKGEREWDSALRKLRKYPNADIHQVLRLSYDALDDDEKNILFHVAGFFIGNEMEEVIRRLNSFGFFADIGIRNLLDKSLISVNSYNDEKFIKMHALIKEMCWKISCEEQSKNGGQQTRLWSTEEVCNTLQDERDIHGVESMIADMNQITIDSRLIFVALRKMPKLRLLALRGNINPDIGWNGELPEDFQLPNDLRYIGWDKCPLKFVPSICWPKQLVELSFHGSDVEKLWDAVQDVPSLEKLDLRRCKRLKECPNLEGAPNLKLVTFFGCESLQDVHPSILSHPKIEEINVSYCTSLKRLCSDNCPPSLRGLWATGCSNLEEFSISMKADNSKLLELCLSSTALREVPSTIMNLKNIGCYGFHIIYALEKLPPNLARAILLMDPIKYEDDPYIILSRIFPSPPFLCLKQLIFFECQSLSKLPDDIHVLQSLQVLEVESCPVITTLPESIKNLQQLMDIYIYDCEMLQYIPPLPPSVISFCAVNCKSLETVSSSLTSEPSRNDIASFKFHNCTKLDDHAYIHVLKDLKSRVELVASDGAYNNNANTFFYYLPTEESMLTNDWFPRYYHPEGSSFILAVPPDDKISPCLVLCMLLSNYQSWKFINSMLFGCRCYISERGSNERECIAASGVRTSLTSNIRSMFGAKMVSDQYHMALWYDSKFSKRIMEAIKERNRGNTSGNPILIFDLHAKTVNNEEVWIKGCGVHWMHVDVKDEGEEEEVSPDVVIDGYRSHDLENIQRTGERVDNVYCCALDILNWFQRSLVSCLGLSSGVEIHPPSSPTTAFISTAATASSSVIPAAAASTTRTNPAEHEDLEAPQVDTWERTKNVSTVSDTAKMEPPLGKADQERFTVEVVDQVNEVLACLNHPLEEISGSSELRDRLINATCSLGSKISEETNSALVAFIEEVLVVYPSDQSIQALEDHDRQLEKYEGTAIEQEENTRSQAVENKNADLISKVDKIYASDESSALVESVNQATRDLEQAERRVQRLRQRQEDLKLQLRIYFR</sequence>
<dbReference type="SUPFAM" id="SSF46785">
    <property type="entry name" value="Winged helix' DNA-binding domain"/>
    <property type="match status" value="1"/>
</dbReference>
<dbReference type="Gene3D" id="3.40.50.300">
    <property type="entry name" value="P-loop containing nucleotide triphosphate hydrolases"/>
    <property type="match status" value="1"/>
</dbReference>
<dbReference type="InterPro" id="IPR035897">
    <property type="entry name" value="Toll_tir_struct_dom_sf"/>
</dbReference>
<feature type="domain" description="TIR" evidence="5">
    <location>
        <begin position="19"/>
        <end position="186"/>
    </location>
</feature>
<dbReference type="InterPro" id="IPR002182">
    <property type="entry name" value="NB-ARC"/>
</dbReference>
<feature type="coiled-coil region" evidence="4">
    <location>
        <begin position="1368"/>
        <end position="1402"/>
    </location>
</feature>
<dbReference type="InterPro" id="IPR003593">
    <property type="entry name" value="AAA+_ATPase"/>
</dbReference>
<keyword evidence="7" id="KW-1185">Reference proteome</keyword>
<evidence type="ECO:0000256" key="1">
    <source>
        <dbReference type="ARBA" id="ARBA00022614"/>
    </source>
</evidence>
<keyword evidence="2" id="KW-0677">Repeat</keyword>
<dbReference type="InterPro" id="IPR058192">
    <property type="entry name" value="WHD_ROQ1-like"/>
</dbReference>